<comment type="caution">
    <text evidence="2">The sequence shown here is derived from an EMBL/GenBank/DDBJ whole genome shotgun (WGS) entry which is preliminary data.</text>
</comment>
<feature type="compositionally biased region" description="Basic and acidic residues" evidence="1">
    <location>
        <begin position="277"/>
        <end position="296"/>
    </location>
</feature>
<sequence>MSAFSGKSLEVGWSSSVGQKNNTSTTSSNNSSSFSRITSSALASSSFTSSRMCSSSSFSSETLKSSFMSENRNSQKFDFGEKKARSSFEKIGAFNTSSSSFSSNRNSLSSNLLSGVELPRSRLASTDAATRPISIATMGSNSLNRSRFDSRNLTSTLLGSSSTTTSDKSSKETTPIFPSVGGTSRSGATVLPSSRSNASNFGHPSRSNTKSFTSNAEKFKSSPKTSGSSAKSEFLIGNRSRLSKDGNRSSKLEAIGSQASKTNGTHHGVSKPTKTTSKRESLKKGIGKRETDPHKHTLDAAKGSSAIKNITVEENKAKFPKKMKDAQKSKPSELLEVSSKDVGQLHQDSIKVSIEVDSCGEVEIATNEGEEDVIMKDISAQTSPREPHLRQGKYPKKGDEPITTLH</sequence>
<feature type="region of interest" description="Disordered" evidence="1">
    <location>
        <begin position="154"/>
        <end position="296"/>
    </location>
</feature>
<protein>
    <submittedName>
        <fullName evidence="2">Uncharacterized protein</fullName>
    </submittedName>
</protein>
<feature type="compositionally biased region" description="Low complexity" evidence="1">
    <location>
        <begin position="154"/>
        <end position="167"/>
    </location>
</feature>
<dbReference type="Proteomes" id="UP001381693">
    <property type="component" value="Unassembled WGS sequence"/>
</dbReference>
<feature type="compositionally biased region" description="Basic and acidic residues" evidence="1">
    <location>
        <begin position="242"/>
        <end position="251"/>
    </location>
</feature>
<organism evidence="2 3">
    <name type="scientific">Halocaridina rubra</name>
    <name type="common">Hawaiian red shrimp</name>
    <dbReference type="NCBI Taxonomy" id="373956"/>
    <lineage>
        <taxon>Eukaryota</taxon>
        <taxon>Metazoa</taxon>
        <taxon>Ecdysozoa</taxon>
        <taxon>Arthropoda</taxon>
        <taxon>Crustacea</taxon>
        <taxon>Multicrustacea</taxon>
        <taxon>Malacostraca</taxon>
        <taxon>Eumalacostraca</taxon>
        <taxon>Eucarida</taxon>
        <taxon>Decapoda</taxon>
        <taxon>Pleocyemata</taxon>
        <taxon>Caridea</taxon>
        <taxon>Atyoidea</taxon>
        <taxon>Atyidae</taxon>
        <taxon>Halocaridina</taxon>
    </lineage>
</organism>
<proteinExistence type="predicted"/>
<feature type="compositionally biased region" description="Low complexity" evidence="1">
    <location>
        <begin position="222"/>
        <end position="232"/>
    </location>
</feature>
<feature type="region of interest" description="Disordered" evidence="1">
    <location>
        <begin position="365"/>
        <end position="406"/>
    </location>
</feature>
<evidence type="ECO:0000313" key="3">
    <source>
        <dbReference type="Proteomes" id="UP001381693"/>
    </source>
</evidence>
<feature type="region of interest" description="Disordered" evidence="1">
    <location>
        <begin position="1"/>
        <end position="80"/>
    </location>
</feature>
<dbReference type="AlphaFoldDB" id="A0AAN9AG05"/>
<evidence type="ECO:0000256" key="1">
    <source>
        <dbReference type="SAM" id="MobiDB-lite"/>
    </source>
</evidence>
<feature type="non-terminal residue" evidence="2">
    <location>
        <position position="406"/>
    </location>
</feature>
<accession>A0AAN9AG05</accession>
<gene>
    <name evidence="2" type="ORF">SK128_023204</name>
</gene>
<name>A0AAN9AG05_HALRR</name>
<dbReference type="EMBL" id="JAXCGZ010000636">
    <property type="protein sequence ID" value="KAK7085717.1"/>
    <property type="molecule type" value="Genomic_DNA"/>
</dbReference>
<keyword evidence="3" id="KW-1185">Reference proteome</keyword>
<evidence type="ECO:0000313" key="2">
    <source>
        <dbReference type="EMBL" id="KAK7085717.1"/>
    </source>
</evidence>
<reference evidence="2 3" key="1">
    <citation type="submission" date="2023-11" db="EMBL/GenBank/DDBJ databases">
        <title>Halocaridina rubra genome assembly.</title>
        <authorList>
            <person name="Smith C."/>
        </authorList>
    </citation>
    <scope>NUCLEOTIDE SEQUENCE [LARGE SCALE GENOMIC DNA]</scope>
    <source>
        <strain evidence="2">EP-1</strain>
        <tissue evidence="2">Whole</tissue>
    </source>
</reference>
<feature type="compositionally biased region" description="Polar residues" evidence="1">
    <location>
        <begin position="181"/>
        <end position="216"/>
    </location>
</feature>
<feature type="compositionally biased region" description="Low complexity" evidence="1">
    <location>
        <begin position="21"/>
        <end position="69"/>
    </location>
</feature>